<comment type="caution">
    <text evidence="3">The sequence shown here is derived from an EMBL/GenBank/DDBJ whole genome shotgun (WGS) entry which is preliminary data.</text>
</comment>
<keyword evidence="4" id="KW-1185">Reference proteome</keyword>
<dbReference type="Proteomes" id="UP000784294">
    <property type="component" value="Unassembled WGS sequence"/>
</dbReference>
<organism evidence="3 4">
    <name type="scientific">Protopolystoma xenopodis</name>
    <dbReference type="NCBI Taxonomy" id="117903"/>
    <lineage>
        <taxon>Eukaryota</taxon>
        <taxon>Metazoa</taxon>
        <taxon>Spiralia</taxon>
        <taxon>Lophotrochozoa</taxon>
        <taxon>Platyhelminthes</taxon>
        <taxon>Monogenea</taxon>
        <taxon>Polyopisthocotylea</taxon>
        <taxon>Polystomatidea</taxon>
        <taxon>Polystomatidae</taxon>
        <taxon>Protopolystoma</taxon>
    </lineage>
</organism>
<dbReference type="EMBL" id="CAAALY010065909">
    <property type="protein sequence ID" value="VEL24108.1"/>
    <property type="molecule type" value="Genomic_DNA"/>
</dbReference>
<feature type="region of interest" description="Disordered" evidence="1">
    <location>
        <begin position="81"/>
        <end position="140"/>
    </location>
</feature>
<accession>A0A448WZK1</accession>
<keyword evidence="2" id="KW-0732">Signal</keyword>
<evidence type="ECO:0000313" key="4">
    <source>
        <dbReference type="Proteomes" id="UP000784294"/>
    </source>
</evidence>
<feature type="compositionally biased region" description="Basic and acidic residues" evidence="1">
    <location>
        <begin position="114"/>
        <end position="123"/>
    </location>
</feature>
<dbReference type="OrthoDB" id="6239080at2759"/>
<name>A0A448WZK1_9PLAT</name>
<sequence length="251" mass="26394">MKCAGKQTPVGLTAAFSLFQVVKAPSPCDGVEPDVARRFHPAFGLDEVDSSSQPRALLTGRRTVAPLRVCLVQTMMTTTATATAMTHPPRLKVSHADSRAGLTSRRNRQLQRPRRGDERKGESDGDGEGNGGSDGDAMSHPLSDELVCQVQASSPHALDAASAIVSASRGLTSAGISGDGQGGGGQGVLSVSVKLTPGELHQLAEYWEHGVFTRSRNWATGLASLASVCLVYSVCANTWVYHGPGKCHEMT</sequence>
<protein>
    <submittedName>
        <fullName evidence="3">Uncharacterized protein</fullName>
    </submittedName>
</protein>
<gene>
    <name evidence="3" type="ORF">PXEA_LOCUS17548</name>
</gene>
<dbReference type="AlphaFoldDB" id="A0A448WZK1"/>
<reference evidence="3" key="1">
    <citation type="submission" date="2018-11" db="EMBL/GenBank/DDBJ databases">
        <authorList>
            <consortium name="Pathogen Informatics"/>
        </authorList>
    </citation>
    <scope>NUCLEOTIDE SEQUENCE</scope>
</reference>
<evidence type="ECO:0000313" key="3">
    <source>
        <dbReference type="EMBL" id="VEL24108.1"/>
    </source>
</evidence>
<feature type="signal peptide" evidence="2">
    <location>
        <begin position="1"/>
        <end position="24"/>
    </location>
</feature>
<evidence type="ECO:0000256" key="2">
    <source>
        <dbReference type="SAM" id="SignalP"/>
    </source>
</evidence>
<evidence type="ECO:0000256" key="1">
    <source>
        <dbReference type="SAM" id="MobiDB-lite"/>
    </source>
</evidence>
<proteinExistence type="predicted"/>
<feature type="chain" id="PRO_5019417057" evidence="2">
    <location>
        <begin position="25"/>
        <end position="251"/>
    </location>
</feature>